<feature type="domain" description="CppA C-terminal" evidence="2">
    <location>
        <begin position="146"/>
        <end position="244"/>
    </location>
</feature>
<dbReference type="EMBL" id="RCVM01000014">
    <property type="protein sequence ID" value="RLY02545.1"/>
    <property type="molecule type" value="Genomic_DNA"/>
</dbReference>
<organism evidence="3 4">
    <name type="scientific">Streptococcus hillyeri</name>
    <dbReference type="NCBI Taxonomy" id="2282420"/>
    <lineage>
        <taxon>Bacteria</taxon>
        <taxon>Bacillati</taxon>
        <taxon>Bacillota</taxon>
        <taxon>Bacilli</taxon>
        <taxon>Lactobacillales</taxon>
        <taxon>Streptococcaceae</taxon>
        <taxon>Streptococcus</taxon>
    </lineage>
</organism>
<evidence type="ECO:0000313" key="4">
    <source>
        <dbReference type="Proteomes" id="UP000279194"/>
    </source>
</evidence>
<dbReference type="InterPro" id="IPR029068">
    <property type="entry name" value="Glyas_Bleomycin-R_OHBP_Dase"/>
</dbReference>
<reference evidence="3 4" key="1">
    <citation type="submission" date="2018-10" db="EMBL/GenBank/DDBJ databases">
        <title>Streptococcus hillyeri sp. nov., isolated from equine tracheal sample.</title>
        <authorList>
            <person name="Macfadyen A.C."/>
            <person name="Waller A."/>
            <person name="Paterson G.K."/>
        </authorList>
    </citation>
    <scope>NUCLEOTIDE SEQUENCE [LARGE SCALE GENOMIC DNA]</scope>
    <source>
        <strain evidence="3 4">28462</strain>
    </source>
</reference>
<comment type="caution">
    <text evidence="3">The sequence shown here is derived from an EMBL/GenBank/DDBJ whole genome shotgun (WGS) entry which is preliminary data.</text>
</comment>
<feature type="domain" description="CppA N-terminal" evidence="1">
    <location>
        <begin position="9"/>
        <end position="130"/>
    </location>
</feature>
<proteinExistence type="predicted"/>
<dbReference type="Pfam" id="PF14507">
    <property type="entry name" value="CppA_C"/>
    <property type="match status" value="1"/>
</dbReference>
<dbReference type="OrthoDB" id="2232397at2"/>
<keyword evidence="4" id="KW-1185">Reference proteome</keyword>
<evidence type="ECO:0000259" key="1">
    <source>
        <dbReference type="Pfam" id="PF14506"/>
    </source>
</evidence>
<dbReference type="Proteomes" id="UP000279194">
    <property type="component" value="Unassembled WGS sequence"/>
</dbReference>
<dbReference type="InterPro" id="IPR032703">
    <property type="entry name" value="CppA_C"/>
</dbReference>
<dbReference type="RefSeq" id="WP_121835951.1">
    <property type="nucleotide sequence ID" value="NZ_CP163513.1"/>
</dbReference>
<dbReference type="Gene3D" id="3.10.180.10">
    <property type="entry name" value="2,3-Dihydroxybiphenyl 1,2-Dioxygenase, domain 1"/>
    <property type="match status" value="1"/>
</dbReference>
<evidence type="ECO:0000313" key="3">
    <source>
        <dbReference type="EMBL" id="RLY02545.1"/>
    </source>
</evidence>
<sequence>MTLVTKVTFKTPVVRVFDKDANISFYQDTLGFKLVSEENAIAIFSGYDNSERTFIIEESPTYRTRAVNGKTKHNKTIIKAKKASDIESLLASGMTVDAIFRGENGYAFETTSPQGYTYLLHAETNRSSLSVVTDAEFTATPDFKGLSDFEIEEIVLNVPDVEIAQAFYQTLELPLRVNFVAAQGEDLQADPDSVWDLEYLEFTLPAEADLLAFRETLESLGCLIAYADKKLVVIKDTSNIEIWFSK</sequence>
<dbReference type="AlphaFoldDB" id="A0A3L9DNH6"/>
<dbReference type="InterPro" id="IPR032702">
    <property type="entry name" value="CppA_N"/>
</dbReference>
<dbReference type="Gene3D" id="3.10.180.40">
    <property type="entry name" value="C3-degrading proteinase like domains"/>
    <property type="match status" value="1"/>
</dbReference>
<accession>A0A3L9DNH6</accession>
<evidence type="ECO:0000259" key="2">
    <source>
        <dbReference type="Pfam" id="PF14507"/>
    </source>
</evidence>
<name>A0A3L9DNH6_9STRE</name>
<dbReference type="Pfam" id="PF14506">
    <property type="entry name" value="CppA_N"/>
    <property type="match status" value="1"/>
</dbReference>
<dbReference type="SUPFAM" id="SSF54593">
    <property type="entry name" value="Glyoxalase/Bleomycin resistance protein/Dihydroxybiphenyl dioxygenase"/>
    <property type="match status" value="1"/>
</dbReference>
<gene>
    <name evidence="3" type="ORF">EAF07_07445</name>
</gene>
<protein>
    <submittedName>
        <fullName evidence="3">Peptidase</fullName>
    </submittedName>
</protein>